<dbReference type="PANTHER" id="PTHR21396:SF2">
    <property type="entry name" value="LARGE RIBOSOMAL SUBUNIT PROTEIN ML43"/>
    <property type="match status" value="1"/>
</dbReference>
<dbReference type="SMART" id="SM00916">
    <property type="entry name" value="L51_S25_CI-B8"/>
    <property type="match status" value="1"/>
</dbReference>
<dbReference type="Pfam" id="PF05047">
    <property type="entry name" value="L51_S25_CI-B8"/>
    <property type="match status" value="1"/>
</dbReference>
<comment type="subcellular location">
    <subcellularLocation>
        <location evidence="1">Mitochondrion</location>
    </subcellularLocation>
</comment>
<dbReference type="GO" id="GO:0005762">
    <property type="term" value="C:mitochondrial large ribosomal subunit"/>
    <property type="evidence" value="ECO:0007669"/>
    <property type="project" value="TreeGrafter"/>
</dbReference>
<evidence type="ECO:0000259" key="8">
    <source>
        <dbReference type="SMART" id="SM00916"/>
    </source>
</evidence>
<reference evidence="9" key="1">
    <citation type="submission" date="2015-08" db="EMBL/GenBank/DDBJ databases">
        <authorList>
            <person name="Babu N.S."/>
            <person name="Beckwith C.J."/>
            <person name="Beseler K.G."/>
            <person name="Brison A."/>
            <person name="Carone J.V."/>
            <person name="Caskin T.P."/>
            <person name="Diamond M."/>
            <person name="Durham M.E."/>
            <person name="Foxe J.M."/>
            <person name="Go M."/>
            <person name="Henderson B.A."/>
            <person name="Jones I.B."/>
            <person name="McGettigan J.A."/>
            <person name="Micheletti S.J."/>
            <person name="Nasrallah M.E."/>
            <person name="Ortiz D."/>
            <person name="Piller C.R."/>
            <person name="Privatt S.R."/>
            <person name="Schneider S.L."/>
            <person name="Sharp S."/>
            <person name="Smith T.C."/>
            <person name="Stanton J.D."/>
            <person name="Ullery H.E."/>
            <person name="Wilson R.J."/>
            <person name="Serrano M.G."/>
            <person name="Buck G."/>
            <person name="Lee V."/>
            <person name="Wang Y."/>
            <person name="Carvalho R."/>
            <person name="Voegtly L."/>
            <person name="Shi R."/>
            <person name="Duckworth R."/>
            <person name="Johnson A."/>
            <person name="Loviza R."/>
            <person name="Walstead R."/>
            <person name="Shah Z."/>
            <person name="Kiflezghi M."/>
            <person name="Wade K."/>
            <person name="Ball S.L."/>
            <person name="Bradley K.W."/>
            <person name="Asai D.J."/>
            <person name="Bowman C.A."/>
            <person name="Russell D.A."/>
            <person name="Pope W.H."/>
            <person name="Jacobs-Sera D."/>
            <person name="Hendrix R.W."/>
            <person name="Hatfull G.F."/>
        </authorList>
    </citation>
    <scope>NUCLEOTIDE SEQUENCE</scope>
</reference>
<gene>
    <name evidence="9" type="ORF">g.2415</name>
</gene>
<dbReference type="Gene3D" id="3.40.30.10">
    <property type="entry name" value="Glutaredoxin"/>
    <property type="match status" value="1"/>
</dbReference>
<evidence type="ECO:0000256" key="3">
    <source>
        <dbReference type="ARBA" id="ARBA00022980"/>
    </source>
</evidence>
<dbReference type="EMBL" id="GDKF01001271">
    <property type="protein sequence ID" value="JAT77351.1"/>
    <property type="molecule type" value="Transcribed_RNA"/>
</dbReference>
<dbReference type="PANTHER" id="PTHR21396">
    <property type="entry name" value="39S RIBOSOMAL PROTEIN L43"/>
    <property type="match status" value="1"/>
</dbReference>
<evidence type="ECO:0000256" key="6">
    <source>
        <dbReference type="ARBA" id="ARBA00035188"/>
    </source>
</evidence>
<evidence type="ECO:0000256" key="5">
    <source>
        <dbReference type="ARBA" id="ARBA00023274"/>
    </source>
</evidence>
<feature type="region of interest" description="Disordered" evidence="7">
    <location>
        <begin position="97"/>
        <end position="130"/>
    </location>
</feature>
<dbReference type="InterPro" id="IPR007741">
    <property type="entry name" value="Ribosomal_mL43/mS25/NADH_DH"/>
</dbReference>
<dbReference type="InterPro" id="IPR036249">
    <property type="entry name" value="Thioredoxin-like_sf"/>
</dbReference>
<dbReference type="SUPFAM" id="SSF52833">
    <property type="entry name" value="Thioredoxin-like"/>
    <property type="match status" value="1"/>
</dbReference>
<dbReference type="GO" id="GO:0032543">
    <property type="term" value="P:mitochondrial translation"/>
    <property type="evidence" value="ECO:0007669"/>
    <property type="project" value="InterPro"/>
</dbReference>
<keyword evidence="5" id="KW-0687">Ribonucleoprotein</keyword>
<evidence type="ECO:0000256" key="7">
    <source>
        <dbReference type="SAM" id="MobiDB-lite"/>
    </source>
</evidence>
<dbReference type="GO" id="GO:0003735">
    <property type="term" value="F:structural constituent of ribosome"/>
    <property type="evidence" value="ECO:0007669"/>
    <property type="project" value="InterPro"/>
</dbReference>
<dbReference type="InterPro" id="IPR039927">
    <property type="entry name" value="Ribosomal_mL43"/>
</dbReference>
<keyword evidence="3" id="KW-0689">Ribosomal protein</keyword>
<evidence type="ECO:0000256" key="4">
    <source>
        <dbReference type="ARBA" id="ARBA00023128"/>
    </source>
</evidence>
<proteinExistence type="inferred from homology"/>
<evidence type="ECO:0000256" key="2">
    <source>
        <dbReference type="ARBA" id="ARBA00006073"/>
    </source>
</evidence>
<keyword evidence="4" id="KW-0496">Mitochondrion</keyword>
<sequence length="130" mass="14566">MARQGVWQLQKLILNYCEFSGSSRGARVFVEKLWPEFTAGNPQLDATLHVHPGRHPNLTAQYLNGRVRTVGLRNEDPDEIMRQAILLRSSTGRKAALQVKTRQVSRNPSIQGPWTPAVQDALKQKQPLGA</sequence>
<feature type="compositionally biased region" description="Polar residues" evidence="7">
    <location>
        <begin position="100"/>
        <end position="112"/>
    </location>
</feature>
<evidence type="ECO:0000313" key="9">
    <source>
        <dbReference type="EMBL" id="JAT77351.1"/>
    </source>
</evidence>
<name>A0A1D2AE35_AUXPR</name>
<organism evidence="9">
    <name type="scientific">Auxenochlorella protothecoides</name>
    <name type="common">Green microalga</name>
    <name type="synonym">Chlorella protothecoides</name>
    <dbReference type="NCBI Taxonomy" id="3075"/>
    <lineage>
        <taxon>Eukaryota</taxon>
        <taxon>Viridiplantae</taxon>
        <taxon>Chlorophyta</taxon>
        <taxon>core chlorophytes</taxon>
        <taxon>Trebouxiophyceae</taxon>
        <taxon>Chlorellales</taxon>
        <taxon>Chlorellaceae</taxon>
        <taxon>Auxenochlorella</taxon>
    </lineage>
</organism>
<feature type="domain" description="Ribosomal protein/NADH dehydrogenase" evidence="8">
    <location>
        <begin position="18"/>
        <end position="91"/>
    </location>
</feature>
<dbReference type="AlphaFoldDB" id="A0A1D2AE35"/>
<evidence type="ECO:0000256" key="1">
    <source>
        <dbReference type="ARBA" id="ARBA00004173"/>
    </source>
</evidence>
<comment type="similarity">
    <text evidence="2">Belongs to the mitochondrion-specific ribosomal protein mL43 family.</text>
</comment>
<accession>A0A1D2AE35</accession>
<protein>
    <recommendedName>
        <fullName evidence="6">Large ribosomal subunit protein mL43</fullName>
    </recommendedName>
</protein>